<sequence length="183" mass="20246">MPTGSGASQRQWRAYLESPQRLRFTAKLHLLDEKRGHPLGVPFFHALPKGPATGVTGAFNPVAIPRDGPGDGSLADGVIATSRVLDIQSRVHPDLIFLGFPYLKFWDEREVRSADSMVWGHPRLAVCSVTCTNILWLQRRRGLQFACLPGESDLQKFPSFMLEIELLSGDRVAMSGLTARSYA</sequence>
<proteinExistence type="predicted"/>
<dbReference type="Proteomes" id="UP000321083">
    <property type="component" value="Unassembled WGS sequence"/>
</dbReference>
<accession>A0A5C6MDG0</accession>
<protein>
    <submittedName>
        <fullName evidence="1">Uncharacterized protein</fullName>
    </submittedName>
</protein>
<dbReference type="EMBL" id="SRHE01000006">
    <property type="protein sequence ID" value="TWW12617.1"/>
    <property type="molecule type" value="Genomic_DNA"/>
</dbReference>
<organism evidence="1 2">
    <name type="scientific">Planctomyces bekefii</name>
    <dbReference type="NCBI Taxonomy" id="1653850"/>
    <lineage>
        <taxon>Bacteria</taxon>
        <taxon>Pseudomonadati</taxon>
        <taxon>Planctomycetota</taxon>
        <taxon>Planctomycetia</taxon>
        <taxon>Planctomycetales</taxon>
        <taxon>Planctomycetaceae</taxon>
        <taxon>Planctomyces</taxon>
    </lineage>
</organism>
<name>A0A5C6MDG0_9PLAN</name>
<comment type="caution">
    <text evidence="1">The sequence shown here is derived from an EMBL/GenBank/DDBJ whole genome shotgun (WGS) entry which is preliminary data.</text>
</comment>
<reference evidence="1 2" key="1">
    <citation type="submission" date="2019-08" db="EMBL/GenBank/DDBJ databases">
        <title>100 year-old enigma solved: identification of Planctomyces bekefii, the type genus and species of the phylum Planctomycetes.</title>
        <authorList>
            <person name="Svetlana D.N."/>
            <person name="Overmann J."/>
        </authorList>
    </citation>
    <scope>NUCLEOTIDE SEQUENCE [LARGE SCALE GENOMIC DNA]</scope>
    <source>
        <strain evidence="1">Phe10_nw2017</strain>
    </source>
</reference>
<evidence type="ECO:0000313" key="1">
    <source>
        <dbReference type="EMBL" id="TWW12617.1"/>
    </source>
</evidence>
<reference evidence="1 2" key="2">
    <citation type="submission" date="2019-08" db="EMBL/GenBank/DDBJ databases">
        <authorList>
            <person name="Henke P."/>
        </authorList>
    </citation>
    <scope>NUCLEOTIDE SEQUENCE [LARGE SCALE GENOMIC DNA]</scope>
    <source>
        <strain evidence="1">Phe10_nw2017</strain>
    </source>
</reference>
<keyword evidence="2" id="KW-1185">Reference proteome</keyword>
<dbReference type="AlphaFoldDB" id="A0A5C6MDG0"/>
<gene>
    <name evidence="1" type="ORF">E3A20_00850</name>
</gene>
<evidence type="ECO:0000313" key="2">
    <source>
        <dbReference type="Proteomes" id="UP000321083"/>
    </source>
</evidence>